<name>A0A1G8FXX6_9SPHI</name>
<evidence type="ECO:0000256" key="2">
    <source>
        <dbReference type="ARBA" id="ARBA00022448"/>
    </source>
</evidence>
<dbReference type="STRING" id="551996.SAMN05192573_11399"/>
<dbReference type="Proteomes" id="UP000199705">
    <property type="component" value="Unassembled WGS sequence"/>
</dbReference>
<feature type="domain" description="TonB-dependent receptor plug" evidence="9">
    <location>
        <begin position="117"/>
        <end position="222"/>
    </location>
</feature>
<evidence type="ECO:0000256" key="6">
    <source>
        <dbReference type="ARBA" id="ARBA00023237"/>
    </source>
</evidence>
<evidence type="ECO:0000259" key="9">
    <source>
        <dbReference type="Pfam" id="PF07715"/>
    </source>
</evidence>
<dbReference type="Gene3D" id="2.60.40.1120">
    <property type="entry name" value="Carboxypeptidase-like, regulatory domain"/>
    <property type="match status" value="1"/>
</dbReference>
<dbReference type="Gene3D" id="2.170.130.10">
    <property type="entry name" value="TonB-dependent receptor, plug domain"/>
    <property type="match status" value="1"/>
</dbReference>
<evidence type="ECO:0000256" key="3">
    <source>
        <dbReference type="ARBA" id="ARBA00022452"/>
    </source>
</evidence>
<dbReference type="SUPFAM" id="SSF56935">
    <property type="entry name" value="Porins"/>
    <property type="match status" value="1"/>
</dbReference>
<keyword evidence="5 7" id="KW-0472">Membrane</keyword>
<dbReference type="InterPro" id="IPR012910">
    <property type="entry name" value="Plug_dom"/>
</dbReference>
<reference evidence="11" key="1">
    <citation type="submission" date="2016-10" db="EMBL/GenBank/DDBJ databases">
        <authorList>
            <person name="Varghese N."/>
            <person name="Submissions S."/>
        </authorList>
    </citation>
    <scope>NUCLEOTIDE SEQUENCE [LARGE SCALE GENOMIC DNA]</scope>
    <source>
        <strain evidence="11">Gh-67</strain>
    </source>
</reference>
<dbReference type="Pfam" id="PF13715">
    <property type="entry name" value="CarbopepD_reg_2"/>
    <property type="match status" value="1"/>
</dbReference>
<comment type="subcellular location">
    <subcellularLocation>
        <location evidence="1 7">Cell outer membrane</location>
        <topology evidence="1 7">Multi-pass membrane protein</topology>
    </subcellularLocation>
</comment>
<dbReference type="NCBIfam" id="TIGR04056">
    <property type="entry name" value="OMP_RagA_SusC"/>
    <property type="match status" value="1"/>
</dbReference>
<gene>
    <name evidence="10" type="ORF">SAMN05192573_11399</name>
</gene>
<evidence type="ECO:0000313" key="10">
    <source>
        <dbReference type="EMBL" id="SDH86900.1"/>
    </source>
</evidence>
<keyword evidence="3 7" id="KW-1134">Transmembrane beta strand</keyword>
<keyword evidence="2 7" id="KW-0813">Transport</keyword>
<dbReference type="PROSITE" id="PS52016">
    <property type="entry name" value="TONB_DEPENDENT_REC_3"/>
    <property type="match status" value="1"/>
</dbReference>
<sequence length="1008" mass="109748">MKRIFTISGLMLLLLFSFDAAFAQNVTVKGKITDAATGEALIGVSVQEKGTTNGTQTDVNGLYSIKASKNGILTITYIGYATKSVPVNEQTTLNVTLQAQANELAQVVVVGYGTQRKLDVTGSVASVKGTEISKQASVNPISGLQGKVAGVQITNSGSPGASPAVSIRGLGTVFGNVSPLFVVDGVWYDDISFLNPQDIENISILKDASSTAIYGIRAANGVVLVTTKRGVKGKPVINYNGYAGWQSVTNQVKMANATEYATAINELYTSNNVSPVLFSDPASYGKGTDWYGQILRNAFVTNHELSVSGGTEKVTYHLSFGYLDQDGLAKTNNYRRYTLHLSNDFKPVKGLKLGYTLSGLSGKSADVNGGIFHQLFGVAPTLPVYYKDGAYGDPNDYHTGDGNNYNPQATLDFFNQKSRNMRFTYNGYGEVSFLKNFKFKTSFGGDIGQAEVRGYTPVYAATFAQKSLVSNLDVNHSETRNWIWENTLTYDVKIKDHKITALLGYSAQNYRTKQLDAHAQNVPYVGSGSQRGSFPDTAKVTYYATPGSQVYTRALSQFARVNYSFKDKYLLNASIRRDGASQFYGDHTYGYFPSVGGGWVITNEDFMKDQKVFNTLKLRASWGKVGNSGVPINPSILTVSADPYLTAIFGTPQTTFPGASVNTVVPPTIFWEKTQSTDFGIEGAILNSKLSFEADYYDRKTKDAIYPLPILGSLGTNGGVVLGNQATIQNRGVEFLLSWKDQATKDFYYSISANLGINTNKVLNVLSGNIPIYQGGNGIANGQLATRTVVGQPIGEFYGYQVTGIFQTPQEVAASKQTSAKPGDFKYQDTNNDGVIDSKDRVVLGSPLPKYNYGINTSFTYRNFDLALDFQGTADVSVYNANIAYRFGNENFTKDFFDHRWHGPGTSNTYPSVNVGSTDNAKPNSFYVESGAYFRLRNAQLGYTLPGSILSKWKIQKVRLFANAQNALNFFGYKGFSPEVGGSIGNMGIDANVYPLYATYNFGVNVTF</sequence>
<dbReference type="Gene3D" id="2.40.170.20">
    <property type="entry name" value="TonB-dependent receptor, beta-barrel domain"/>
    <property type="match status" value="1"/>
</dbReference>
<dbReference type="EMBL" id="FNCG01000013">
    <property type="protein sequence ID" value="SDH86900.1"/>
    <property type="molecule type" value="Genomic_DNA"/>
</dbReference>
<protein>
    <submittedName>
        <fullName evidence="10">TonB-linked outer membrane protein, SusC/RagA family</fullName>
    </submittedName>
</protein>
<dbReference type="InterPro" id="IPR023996">
    <property type="entry name" value="TonB-dep_OMP_SusC/RagA"/>
</dbReference>
<accession>A0A1G8FXX6</accession>
<dbReference type="InterPro" id="IPR036942">
    <property type="entry name" value="Beta-barrel_TonB_sf"/>
</dbReference>
<evidence type="ECO:0000256" key="8">
    <source>
        <dbReference type="SAM" id="SignalP"/>
    </source>
</evidence>
<dbReference type="NCBIfam" id="TIGR04057">
    <property type="entry name" value="SusC_RagA_signa"/>
    <property type="match status" value="1"/>
</dbReference>
<dbReference type="InterPro" id="IPR037066">
    <property type="entry name" value="Plug_dom_sf"/>
</dbReference>
<keyword evidence="6 7" id="KW-0998">Cell outer membrane</keyword>
<keyword evidence="8" id="KW-0732">Signal</keyword>
<evidence type="ECO:0000256" key="4">
    <source>
        <dbReference type="ARBA" id="ARBA00022692"/>
    </source>
</evidence>
<evidence type="ECO:0000313" key="11">
    <source>
        <dbReference type="Proteomes" id="UP000199705"/>
    </source>
</evidence>
<keyword evidence="4 7" id="KW-0812">Transmembrane</keyword>
<dbReference type="InterPro" id="IPR008969">
    <property type="entry name" value="CarboxyPept-like_regulatory"/>
</dbReference>
<organism evidence="10 11">
    <name type="scientific">Mucilaginibacter gossypii</name>
    <dbReference type="NCBI Taxonomy" id="551996"/>
    <lineage>
        <taxon>Bacteria</taxon>
        <taxon>Pseudomonadati</taxon>
        <taxon>Bacteroidota</taxon>
        <taxon>Sphingobacteriia</taxon>
        <taxon>Sphingobacteriales</taxon>
        <taxon>Sphingobacteriaceae</taxon>
        <taxon>Mucilaginibacter</taxon>
    </lineage>
</organism>
<evidence type="ECO:0000256" key="7">
    <source>
        <dbReference type="PROSITE-ProRule" id="PRU01360"/>
    </source>
</evidence>
<dbReference type="InterPro" id="IPR023997">
    <property type="entry name" value="TonB-dep_OMP_SusC/RagA_CS"/>
</dbReference>
<proteinExistence type="inferred from homology"/>
<keyword evidence="11" id="KW-1185">Reference proteome</keyword>
<dbReference type="Pfam" id="PF07715">
    <property type="entry name" value="Plug"/>
    <property type="match status" value="1"/>
</dbReference>
<dbReference type="SUPFAM" id="SSF49464">
    <property type="entry name" value="Carboxypeptidase regulatory domain-like"/>
    <property type="match status" value="1"/>
</dbReference>
<dbReference type="InterPro" id="IPR039426">
    <property type="entry name" value="TonB-dep_rcpt-like"/>
</dbReference>
<feature type="chain" id="PRO_5011678356" evidence="8">
    <location>
        <begin position="24"/>
        <end position="1008"/>
    </location>
</feature>
<dbReference type="AlphaFoldDB" id="A0A1G8FXX6"/>
<evidence type="ECO:0000256" key="1">
    <source>
        <dbReference type="ARBA" id="ARBA00004571"/>
    </source>
</evidence>
<comment type="similarity">
    <text evidence="7">Belongs to the TonB-dependent receptor family.</text>
</comment>
<dbReference type="RefSeq" id="WP_091172180.1">
    <property type="nucleotide sequence ID" value="NZ_CP071878.2"/>
</dbReference>
<evidence type="ECO:0000256" key="5">
    <source>
        <dbReference type="ARBA" id="ARBA00023136"/>
    </source>
</evidence>
<feature type="signal peptide" evidence="8">
    <location>
        <begin position="1"/>
        <end position="23"/>
    </location>
</feature>
<dbReference type="GO" id="GO:0009279">
    <property type="term" value="C:cell outer membrane"/>
    <property type="evidence" value="ECO:0007669"/>
    <property type="project" value="UniProtKB-SubCell"/>
</dbReference>